<dbReference type="Gene3D" id="3.40.50.300">
    <property type="entry name" value="P-loop containing nucleotide triphosphate hydrolases"/>
    <property type="match status" value="1"/>
</dbReference>
<dbReference type="InterPro" id="IPR032675">
    <property type="entry name" value="LRR_dom_sf"/>
</dbReference>
<dbReference type="Proteomes" id="UP000007110">
    <property type="component" value="Unassembled WGS sequence"/>
</dbReference>
<feature type="domain" description="Death" evidence="3">
    <location>
        <begin position="104"/>
        <end position="173"/>
    </location>
</feature>
<reference evidence="6" key="1">
    <citation type="submission" date="2015-02" db="EMBL/GenBank/DDBJ databases">
        <title>Genome sequencing for Strongylocentrotus purpuratus.</title>
        <authorList>
            <person name="Murali S."/>
            <person name="Liu Y."/>
            <person name="Vee V."/>
            <person name="English A."/>
            <person name="Wang M."/>
            <person name="Skinner E."/>
            <person name="Han Y."/>
            <person name="Muzny D.M."/>
            <person name="Worley K.C."/>
            <person name="Gibbs R.A."/>
        </authorList>
    </citation>
    <scope>NUCLEOTIDE SEQUENCE</scope>
</reference>
<dbReference type="CDD" id="cd01670">
    <property type="entry name" value="Death"/>
    <property type="match status" value="1"/>
</dbReference>
<dbReference type="PANTHER" id="PTHR24407">
    <property type="entry name" value="PROTEIN KINASE DOMAIN-CONTAINING PROTEIN"/>
    <property type="match status" value="1"/>
</dbReference>
<protein>
    <recommendedName>
        <fullName evidence="7">NACHT domain-containing protein</fullName>
    </recommendedName>
</protein>
<dbReference type="AlphaFoldDB" id="A0A7M7T061"/>
<keyword evidence="1" id="KW-0547">Nucleotide-binding</keyword>
<proteinExistence type="predicted"/>
<dbReference type="SUPFAM" id="SSF47986">
    <property type="entry name" value="DEATH domain"/>
    <property type="match status" value="1"/>
</dbReference>
<dbReference type="InterPro" id="IPR007111">
    <property type="entry name" value="NACHT_NTPase"/>
</dbReference>
<dbReference type="EnsemblMetazoa" id="XM_030988344">
    <property type="protein sequence ID" value="XP_030844204"/>
    <property type="gene ID" value="LOC100888385"/>
</dbReference>
<dbReference type="SUPFAM" id="SSF52540">
    <property type="entry name" value="P-loop containing nucleoside triphosphate hydrolases"/>
    <property type="match status" value="1"/>
</dbReference>
<evidence type="ECO:0000256" key="2">
    <source>
        <dbReference type="ARBA" id="ARBA00022840"/>
    </source>
</evidence>
<evidence type="ECO:0000313" key="6">
    <source>
        <dbReference type="Proteomes" id="UP000007110"/>
    </source>
</evidence>
<accession>A0A7M7T061</accession>
<dbReference type="InterPro" id="IPR011029">
    <property type="entry name" value="DEATH-like_dom_sf"/>
</dbReference>
<dbReference type="Gene3D" id="1.10.533.10">
    <property type="entry name" value="Death Domain, Fas"/>
    <property type="match status" value="1"/>
</dbReference>
<dbReference type="KEGG" id="spu:100888385"/>
<dbReference type="PROSITE" id="PS50017">
    <property type="entry name" value="DEATH_DOMAIN"/>
    <property type="match status" value="1"/>
</dbReference>
<evidence type="ECO:0000259" key="4">
    <source>
        <dbReference type="PROSITE" id="PS50837"/>
    </source>
</evidence>
<dbReference type="InterPro" id="IPR000488">
    <property type="entry name" value="Death_dom"/>
</dbReference>
<dbReference type="GO" id="GO:0007165">
    <property type="term" value="P:signal transduction"/>
    <property type="evidence" value="ECO:0007669"/>
    <property type="project" value="InterPro"/>
</dbReference>
<name>A0A7M7T061_STRPU</name>
<evidence type="ECO:0000313" key="5">
    <source>
        <dbReference type="EnsemblMetazoa" id="XP_030844204"/>
    </source>
</evidence>
<dbReference type="Pfam" id="PF05729">
    <property type="entry name" value="NACHT"/>
    <property type="match status" value="1"/>
</dbReference>
<dbReference type="GeneID" id="100888385"/>
<evidence type="ECO:0000259" key="3">
    <source>
        <dbReference type="PROSITE" id="PS50017"/>
    </source>
</evidence>
<dbReference type="OrthoDB" id="120976at2759"/>
<evidence type="ECO:0008006" key="7">
    <source>
        <dbReference type="Google" id="ProtNLM"/>
    </source>
</evidence>
<reference evidence="5" key="2">
    <citation type="submission" date="2021-01" db="UniProtKB">
        <authorList>
            <consortium name="EnsemblMetazoa"/>
        </authorList>
    </citation>
    <scope>IDENTIFICATION</scope>
</reference>
<sequence>MSHKVVFYKWACDSYGVNYYHIILRYNMAGCRRGDLKWPPQNLDFNEADKPNVTQTLLMRAGDVESNPGPKTKHVSHSGNEEDFDDILKKVAHLTGGNMDVDTLGKALGFDPADIEMYIATNIRGQHVTCGGTLKMLRDWRNTQRKATERPALLEAFREIKREDLAELLTTPDDLPQHDLLKSVVKDIKKYYCLNMCTIQADPTNNDVMFEFDRIYTDPTLREEDRNDKTKRNSLLYCNLLKTKINGQSPNRLLVQGGGGAGKTTFCSKIAWDWANDLGFQQFKLVAVISFRKAKNKTVGEVIKSYLPDDNPFTAAQIDEYILSNQEDVFLVFDGLDELWGKLSHRHQINRIIRNLLFMSGTVLVTSRQWRADEICSSTELKKVYAFIYLEGFSVDNVAAYITKFFHQDAAPSQELIDFITSNDVIADNMAPFPIFCAMLCIMWRESNGKRREAMSKLKTFSQVFEEMVDFLVDHYGSKDDFQTGPTVQELRQMIPNHLKAIGEIAFQGIKDRRLEFPEDTFQSCRESMEMGCKVGVLTREKHATPRCDRRNNPHLEMSMVQFPHKLFQEFMAAKYLASLHSSDHNRYERIIADFLAEKLEFRYLLYFTSAQGSDLGLDIVTRLIAQKRNSFMNLFEEDYGTDFIIDVAYESQQQSAAEKVVNQLMGSWTTLVISDSWSSHTLSGFLFIRDHLHAVDSLVLTKGCGRKASQDIAEFILSTASLRTLVIRNLFGPMHYVFYSILADKAQQCKIQNLTVESLDLHDQPLSSRDLAVFICQIPYLESLSFFNNKLHEDFFSKRASIVSSAKVYHNNPLRSSGNNHTSLREFTVDPRMVVALQSTCGDMFDRVEKLSFSFFQHFEFDFLQRVHGFQGVTELTIGDGSIQEPYPSIGEPSSMFKHLERVFPQLVKLTFRIDVGNAILKQVLESLRETRGLPLSFKSFRVLTSWESMEIDGWDELLAIRDKINNENVFRVEVETLH</sequence>
<dbReference type="InParanoid" id="A0A7M7T061"/>
<keyword evidence="6" id="KW-1185">Reference proteome</keyword>
<organism evidence="5 6">
    <name type="scientific">Strongylocentrotus purpuratus</name>
    <name type="common">Purple sea urchin</name>
    <dbReference type="NCBI Taxonomy" id="7668"/>
    <lineage>
        <taxon>Eukaryota</taxon>
        <taxon>Metazoa</taxon>
        <taxon>Echinodermata</taxon>
        <taxon>Eleutherozoa</taxon>
        <taxon>Echinozoa</taxon>
        <taxon>Echinoidea</taxon>
        <taxon>Euechinoidea</taxon>
        <taxon>Echinacea</taxon>
        <taxon>Camarodonta</taxon>
        <taxon>Echinidea</taxon>
        <taxon>Strongylocentrotidae</taxon>
        <taxon>Strongylocentrotus</taxon>
    </lineage>
</organism>
<keyword evidence="2" id="KW-0067">ATP-binding</keyword>
<evidence type="ECO:0000256" key="1">
    <source>
        <dbReference type="ARBA" id="ARBA00022741"/>
    </source>
</evidence>
<feature type="domain" description="NACHT" evidence="4">
    <location>
        <begin position="251"/>
        <end position="368"/>
    </location>
</feature>
<dbReference type="Gene3D" id="3.80.10.10">
    <property type="entry name" value="Ribonuclease Inhibitor"/>
    <property type="match status" value="1"/>
</dbReference>
<dbReference type="GO" id="GO:0005524">
    <property type="term" value="F:ATP binding"/>
    <property type="evidence" value="ECO:0007669"/>
    <property type="project" value="UniProtKB-KW"/>
</dbReference>
<dbReference type="PANTHER" id="PTHR24407:SF14">
    <property type="entry name" value="SIR2-LIKE DOMAIN-CONTAINING PROTEIN"/>
    <property type="match status" value="1"/>
</dbReference>
<dbReference type="RefSeq" id="XP_030844204.1">
    <property type="nucleotide sequence ID" value="XM_030988344.1"/>
</dbReference>
<dbReference type="PROSITE" id="PS50837">
    <property type="entry name" value="NACHT"/>
    <property type="match status" value="1"/>
</dbReference>
<dbReference type="InterPro" id="IPR027417">
    <property type="entry name" value="P-loop_NTPase"/>
</dbReference>